<keyword evidence="10" id="KW-1185">Reference proteome</keyword>
<proteinExistence type="inferred from homology"/>
<sequence>MASETATAGDGGAGSGRWVVCKFGGTSVSSAETWGVIVKRVKDLRKDGKRVCLVLSAVSQTTNHLVALAAGLEAEAVAGGTLSPSKQFKTNAMKMRAIASNPSVATMAQQAETGMAPANIVEKELTWLCERHQKHCEELGVEFSCVEPYLEELKRLVNGIRLTGESTSSRLRARILGYGELMSSTIGVEFVRRAMEEEGEAEYTDIIDARDVLVTTARNSNGGDGAVEDPSNKYLNADVIPFCLDPETTGSTNAVPADLERGSRGSYASSGLDRRALLFADKRVVVTQGFIASTPEGQACVLGRGGSDTSGALFAAALAAEKLEIWTDVNGMFSSDPRQVKNARLIEELTYREAQELAAMGAKVLHPRCLGPASFGRIPVEIRNTMKPDSEHHTRILRSDLIPHSKESAVMAITKRSGQVLLTITSVDMWGEAGFLSRVFAPFQHLGISVDLIATSQYAVSMTLEDIPGGTRGQAFSALIRSLDRQGDVTVKEDCTVVSIVGRKLRALLHGMADAFKELEQYNLLLLSESTEDLNMSFVIGEDSKEAIDQLVSKLHYVLLERPNNLSPPGPRPVSAIELGAAAAGVPRDIQLHKRNSSGGSSTAVPAAGKTRAASFSSTQYWQLPAQAVASSRSTDLSLGSSAIWLEAEVARHQSLARPFSIIDLESVRRAAANLSVYPLSWSEQPAVLRTVLAENPGVTFMCRSAAQVMNLCSIVGTQIQVFLLSGAGEDVPSGVTLVSQAPVEEAIVKAQSVLGGARVVVANIIKEAAPMATIDVWFSTRVANQRVHVVSGLDAGIKRVQALQVDQEILDSILVFNDEEAEVSSEGLISTPGRIALVGVPSTPFDTQTRQPVAEFVRFA</sequence>
<dbReference type="UniPathway" id="UPA00050">
    <property type="reaction ID" value="UER00461"/>
</dbReference>
<dbReference type="OrthoDB" id="4323675at2759"/>
<dbReference type="InterPro" id="IPR001048">
    <property type="entry name" value="Asp/Glu/Uridylate_kinase"/>
</dbReference>
<comment type="pathway">
    <text evidence="7">Amino-acid biosynthesis; L-threonine biosynthesis; L-threonine from L-aspartate: step 1/5.</text>
</comment>
<comment type="pathway">
    <text evidence="7">Amino-acid biosynthesis; L-methionine biosynthesis via de novo pathway; L-homoserine from L-aspartate: step 1/3.</text>
</comment>
<keyword evidence="4" id="KW-0547">Nucleotide-binding</keyword>
<gene>
    <name evidence="9" type="ORF">FCC1311_097952</name>
</gene>
<evidence type="ECO:0000313" key="10">
    <source>
        <dbReference type="Proteomes" id="UP000241890"/>
    </source>
</evidence>
<evidence type="ECO:0000256" key="7">
    <source>
        <dbReference type="RuleBase" id="RU004249"/>
    </source>
</evidence>
<dbReference type="GO" id="GO:0009090">
    <property type="term" value="P:homoserine biosynthetic process"/>
    <property type="evidence" value="ECO:0007669"/>
    <property type="project" value="TreeGrafter"/>
</dbReference>
<dbReference type="PROSITE" id="PS00324">
    <property type="entry name" value="ASPARTOKINASE"/>
    <property type="match status" value="1"/>
</dbReference>
<dbReference type="PANTHER" id="PTHR21499:SF59">
    <property type="entry name" value="ASPARTOKINASE"/>
    <property type="match status" value="1"/>
</dbReference>
<comment type="caution">
    <text evidence="9">The sequence shown here is derived from an EMBL/GenBank/DDBJ whole genome shotgun (WGS) entry which is preliminary data.</text>
</comment>
<dbReference type="EC" id="2.7.2.4" evidence="2"/>
<dbReference type="SUPFAM" id="SSF55021">
    <property type="entry name" value="ACT-like"/>
    <property type="match status" value="2"/>
</dbReference>
<dbReference type="InterPro" id="IPR001341">
    <property type="entry name" value="Asp_kinase"/>
</dbReference>
<dbReference type="GO" id="GO:0009089">
    <property type="term" value="P:lysine biosynthetic process via diaminopimelate"/>
    <property type="evidence" value="ECO:0007669"/>
    <property type="project" value="UniProtKB-UniPathway"/>
</dbReference>
<dbReference type="GO" id="GO:0004072">
    <property type="term" value="F:aspartate kinase activity"/>
    <property type="evidence" value="ECO:0007669"/>
    <property type="project" value="UniProtKB-EC"/>
</dbReference>
<keyword evidence="3" id="KW-0808">Transferase</keyword>
<dbReference type="Gene3D" id="3.40.1160.10">
    <property type="entry name" value="Acetylglutamate kinase-like"/>
    <property type="match status" value="1"/>
</dbReference>
<dbReference type="InterPro" id="IPR045865">
    <property type="entry name" value="ACT-like_dom_sf"/>
</dbReference>
<evidence type="ECO:0000256" key="2">
    <source>
        <dbReference type="ARBA" id="ARBA00013059"/>
    </source>
</evidence>
<dbReference type="SUPFAM" id="SSF53633">
    <property type="entry name" value="Carbamate kinase-like"/>
    <property type="match status" value="1"/>
</dbReference>
<keyword evidence="5 9" id="KW-0418">Kinase</keyword>
<dbReference type="AlphaFoldDB" id="A0A2R5GRR8"/>
<feature type="domain" description="Aspartate/glutamate/uridylate kinase" evidence="8">
    <location>
        <begin position="18"/>
        <end position="139"/>
    </location>
</feature>
<accession>A0A2R5GRR8</accession>
<dbReference type="EMBL" id="BEYU01000162">
    <property type="protein sequence ID" value="GBG33572.1"/>
    <property type="molecule type" value="Genomic_DNA"/>
</dbReference>
<evidence type="ECO:0000256" key="1">
    <source>
        <dbReference type="ARBA" id="ARBA00010122"/>
    </source>
</evidence>
<feature type="domain" description="Aspartate/glutamate/uridylate kinase" evidence="8">
    <location>
        <begin position="278"/>
        <end position="384"/>
    </location>
</feature>
<comment type="pathway">
    <text evidence="7">Amino-acid biosynthesis; L-lysine biosynthesis via DAP pathway; (S)-tetrahydrodipicolinate from L-aspartate: step 1/4.</text>
</comment>
<reference evidence="9 10" key="1">
    <citation type="submission" date="2017-12" db="EMBL/GenBank/DDBJ databases">
        <title>Sequencing, de novo assembly and annotation of complete genome of a new Thraustochytrid species, strain FCC1311.</title>
        <authorList>
            <person name="Sedici K."/>
            <person name="Godart F."/>
            <person name="Aiese Cigliano R."/>
            <person name="Sanseverino W."/>
            <person name="Barakat M."/>
            <person name="Ortet P."/>
            <person name="Marechal E."/>
            <person name="Cagnac O."/>
            <person name="Amato A."/>
        </authorList>
    </citation>
    <scope>NUCLEOTIDE SEQUENCE [LARGE SCALE GENOMIC DNA]</scope>
</reference>
<evidence type="ECO:0000256" key="5">
    <source>
        <dbReference type="ARBA" id="ARBA00022777"/>
    </source>
</evidence>
<organism evidence="9 10">
    <name type="scientific">Hondaea fermentalgiana</name>
    <dbReference type="NCBI Taxonomy" id="2315210"/>
    <lineage>
        <taxon>Eukaryota</taxon>
        <taxon>Sar</taxon>
        <taxon>Stramenopiles</taxon>
        <taxon>Bigyra</taxon>
        <taxon>Labyrinthulomycetes</taxon>
        <taxon>Thraustochytrida</taxon>
        <taxon>Thraustochytriidae</taxon>
        <taxon>Hondaea</taxon>
    </lineage>
</organism>
<dbReference type="GO" id="GO:0005524">
    <property type="term" value="F:ATP binding"/>
    <property type="evidence" value="ECO:0007669"/>
    <property type="project" value="UniProtKB-KW"/>
</dbReference>
<dbReference type="UniPathway" id="UPA00051">
    <property type="reaction ID" value="UER00462"/>
</dbReference>
<evidence type="ECO:0000256" key="6">
    <source>
        <dbReference type="ARBA" id="ARBA00022840"/>
    </source>
</evidence>
<dbReference type="UniPathway" id="UPA00034">
    <property type="reaction ID" value="UER00015"/>
</dbReference>
<evidence type="ECO:0000313" key="9">
    <source>
        <dbReference type="EMBL" id="GBG33572.1"/>
    </source>
</evidence>
<keyword evidence="7" id="KW-0028">Amino-acid biosynthesis</keyword>
<keyword evidence="6" id="KW-0067">ATP-binding</keyword>
<protein>
    <recommendedName>
        <fullName evidence="2">aspartate kinase</fullName>
        <ecNumber evidence="2">2.7.2.4</ecNumber>
    </recommendedName>
</protein>
<dbReference type="InterPro" id="IPR018042">
    <property type="entry name" value="Aspartate_kinase_CS"/>
</dbReference>
<comment type="similarity">
    <text evidence="1">Belongs to the aspartokinase family.</text>
</comment>
<dbReference type="Proteomes" id="UP000241890">
    <property type="component" value="Unassembled WGS sequence"/>
</dbReference>
<dbReference type="InParanoid" id="A0A2R5GRR8"/>
<dbReference type="InterPro" id="IPR036393">
    <property type="entry name" value="AceGlu_kinase-like_sf"/>
</dbReference>
<dbReference type="GO" id="GO:0005829">
    <property type="term" value="C:cytosol"/>
    <property type="evidence" value="ECO:0007669"/>
    <property type="project" value="TreeGrafter"/>
</dbReference>
<evidence type="ECO:0000256" key="3">
    <source>
        <dbReference type="ARBA" id="ARBA00022679"/>
    </source>
</evidence>
<dbReference type="NCBIfam" id="TIGR00657">
    <property type="entry name" value="asp_kinases"/>
    <property type="match status" value="1"/>
</dbReference>
<dbReference type="PANTHER" id="PTHR21499">
    <property type="entry name" value="ASPARTATE KINASE"/>
    <property type="match status" value="1"/>
</dbReference>
<evidence type="ECO:0000259" key="8">
    <source>
        <dbReference type="Pfam" id="PF00696"/>
    </source>
</evidence>
<dbReference type="GO" id="GO:0009088">
    <property type="term" value="P:threonine biosynthetic process"/>
    <property type="evidence" value="ECO:0007669"/>
    <property type="project" value="UniProtKB-UniPathway"/>
</dbReference>
<evidence type="ECO:0000256" key="4">
    <source>
        <dbReference type="ARBA" id="ARBA00022741"/>
    </source>
</evidence>
<dbReference type="Pfam" id="PF00696">
    <property type="entry name" value="AA_kinase"/>
    <property type="match status" value="2"/>
</dbReference>
<name>A0A2R5GRR8_9STRA</name>
<dbReference type="Gene3D" id="3.30.70.260">
    <property type="match status" value="2"/>
</dbReference>